<dbReference type="EMBL" id="CP163443">
    <property type="protein sequence ID" value="XDQ51014.1"/>
    <property type="molecule type" value="Genomic_DNA"/>
</dbReference>
<evidence type="ECO:0000259" key="1">
    <source>
        <dbReference type="Pfam" id="PF05685"/>
    </source>
</evidence>
<name>A0AB39R883_9ACTN</name>
<organism evidence="2">
    <name type="scientific">Streptomyces sp. R41</name>
    <dbReference type="NCBI Taxonomy" id="3238632"/>
    <lineage>
        <taxon>Bacteria</taxon>
        <taxon>Bacillati</taxon>
        <taxon>Actinomycetota</taxon>
        <taxon>Actinomycetes</taxon>
        <taxon>Kitasatosporales</taxon>
        <taxon>Streptomycetaceae</taxon>
        <taxon>Streptomyces</taxon>
    </lineage>
</organism>
<evidence type="ECO:0000313" key="2">
    <source>
        <dbReference type="EMBL" id="XDQ51014.1"/>
    </source>
</evidence>
<dbReference type="InterPro" id="IPR012296">
    <property type="entry name" value="Nuclease_put_TT1808"/>
</dbReference>
<dbReference type="Gene3D" id="3.90.1570.10">
    <property type="entry name" value="tt1808, chain A"/>
    <property type="match status" value="1"/>
</dbReference>
<accession>A0AB39R883</accession>
<keyword evidence="2" id="KW-0378">Hydrolase</keyword>
<sequence>MDDPGHLDVLHRGVRRGHVDHKLGALLVAGLGQVDAVAAPGGVPFDAVVCLGVVGGIEAQVSRWQGVAVSPAQPPVRIPVVVVVDPRLAQDLELRQQPQVRRAGCGPGSGEDLREWSPLEGTLVVVEVDLLRSESEQRDCVEKRRAYAEAGILVYLLVDCDTCEVVVHSEPDGKRYETTVPLRRAGRTARAGRRHAGHRAAQGLGALTLTRPLSALRAPVTGR</sequence>
<keyword evidence="2" id="KW-0255">Endonuclease</keyword>
<dbReference type="PANTHER" id="PTHR35400:SF3">
    <property type="entry name" value="SLL1072 PROTEIN"/>
    <property type="match status" value="1"/>
</dbReference>
<keyword evidence="2" id="KW-0540">Nuclease</keyword>
<protein>
    <submittedName>
        <fullName evidence="2">Uma2 family endonuclease</fullName>
    </submittedName>
</protein>
<gene>
    <name evidence="2" type="ORF">AB5J53_04635</name>
</gene>
<dbReference type="GO" id="GO:0004519">
    <property type="term" value="F:endonuclease activity"/>
    <property type="evidence" value="ECO:0007669"/>
    <property type="project" value="UniProtKB-KW"/>
</dbReference>
<dbReference type="AlphaFoldDB" id="A0AB39R883"/>
<dbReference type="InterPro" id="IPR008538">
    <property type="entry name" value="Uma2"/>
</dbReference>
<proteinExistence type="predicted"/>
<reference evidence="2" key="1">
    <citation type="submission" date="2024-07" db="EMBL/GenBank/DDBJ databases">
        <authorList>
            <person name="Yu S.T."/>
        </authorList>
    </citation>
    <scope>NUCLEOTIDE SEQUENCE</scope>
    <source>
        <strain evidence="2">R41</strain>
    </source>
</reference>
<dbReference type="Pfam" id="PF05685">
    <property type="entry name" value="Uma2"/>
    <property type="match status" value="1"/>
</dbReference>
<feature type="domain" description="Putative restriction endonuclease" evidence="1">
    <location>
        <begin position="123"/>
        <end position="181"/>
    </location>
</feature>
<dbReference type="PANTHER" id="PTHR35400">
    <property type="entry name" value="SLR1083 PROTEIN"/>
    <property type="match status" value="1"/>
</dbReference>
<dbReference type="RefSeq" id="WP_369244360.1">
    <property type="nucleotide sequence ID" value="NZ_CP163443.1"/>
</dbReference>
<dbReference type="CDD" id="cd06260">
    <property type="entry name" value="DUF820-like"/>
    <property type="match status" value="1"/>
</dbReference>